<evidence type="ECO:0000259" key="2">
    <source>
        <dbReference type="Pfam" id="PF09664"/>
    </source>
</evidence>
<accession>A0A0R2EYK8</accession>
<feature type="region of interest" description="Disordered" evidence="1">
    <location>
        <begin position="1"/>
        <end position="20"/>
    </location>
</feature>
<evidence type="ECO:0000256" key="1">
    <source>
        <dbReference type="SAM" id="MobiDB-lite"/>
    </source>
</evidence>
<evidence type="ECO:0000313" key="4">
    <source>
        <dbReference type="Proteomes" id="UP000051442"/>
    </source>
</evidence>
<protein>
    <recommendedName>
        <fullName evidence="2">DUF2399 domain-containing protein</fullName>
    </recommendedName>
</protein>
<evidence type="ECO:0000313" key="3">
    <source>
        <dbReference type="EMBL" id="KRN21520.1"/>
    </source>
</evidence>
<organism evidence="3 4">
    <name type="scientific">Secundilactobacillus similis DSM 23365 = JCM 2765</name>
    <dbReference type="NCBI Taxonomy" id="1423804"/>
    <lineage>
        <taxon>Bacteria</taxon>
        <taxon>Bacillati</taxon>
        <taxon>Bacillota</taxon>
        <taxon>Bacilli</taxon>
        <taxon>Lactobacillales</taxon>
        <taxon>Lactobacillaceae</taxon>
        <taxon>Secundilactobacillus</taxon>
    </lineage>
</organism>
<reference evidence="3 4" key="1">
    <citation type="journal article" date="2015" name="Genome Announc.">
        <title>Expanding the biotechnology potential of lactobacilli through comparative genomics of 213 strains and associated genera.</title>
        <authorList>
            <person name="Sun Z."/>
            <person name="Harris H.M."/>
            <person name="McCann A."/>
            <person name="Guo C."/>
            <person name="Argimon S."/>
            <person name="Zhang W."/>
            <person name="Yang X."/>
            <person name="Jeffery I.B."/>
            <person name="Cooney J.C."/>
            <person name="Kagawa T.F."/>
            <person name="Liu W."/>
            <person name="Song Y."/>
            <person name="Salvetti E."/>
            <person name="Wrobel A."/>
            <person name="Rasinkangas P."/>
            <person name="Parkhill J."/>
            <person name="Rea M.C."/>
            <person name="O'Sullivan O."/>
            <person name="Ritari J."/>
            <person name="Douillard F.P."/>
            <person name="Paul Ross R."/>
            <person name="Yang R."/>
            <person name="Briner A.E."/>
            <person name="Felis G.E."/>
            <person name="de Vos W.M."/>
            <person name="Barrangou R."/>
            <person name="Klaenhammer T.R."/>
            <person name="Caufield P.W."/>
            <person name="Cui Y."/>
            <person name="Zhang H."/>
            <person name="O'Toole P.W."/>
        </authorList>
    </citation>
    <scope>NUCLEOTIDE SEQUENCE [LARGE SCALE GENOMIC DNA]</scope>
    <source>
        <strain evidence="3 4">DSM 23365</strain>
    </source>
</reference>
<sequence>MTEYQQRYTERTKQPAPKNASMLEPLFTKIQSGQPLATLMMETARCQLPAHTLIDDKTASARALRAYYQNIIKFEFNDTVNFRQLNLITGTITTANIIQTNLPQPVTLNSQQTQSDFNHLIESDLATVYIIENANVFLELMLALPDISFICGNGNNSNQALIQLLQILENRLISLHYLGDLDTDGIQIAETLFQKLNKTDISTFLSIQTMANVNRWVINGKFHSKKRTRQNRFQLAAFQHQADRIHTSGIYVEQEELFDDYCRLIREHTTTTS</sequence>
<dbReference type="RefSeq" id="WP_054736438.1">
    <property type="nucleotide sequence ID" value="NZ_AYZM01000112.1"/>
</dbReference>
<dbReference type="STRING" id="1423804.FD14_GL001038"/>
<dbReference type="InterPro" id="IPR024465">
    <property type="entry name" value="DUF2399"/>
</dbReference>
<dbReference type="PATRIC" id="fig|1423804.4.peg.1115"/>
<dbReference type="OrthoDB" id="2312721at2"/>
<dbReference type="EMBL" id="AYZM01000112">
    <property type="protein sequence ID" value="KRN21520.1"/>
    <property type="molecule type" value="Genomic_DNA"/>
</dbReference>
<dbReference type="AlphaFoldDB" id="A0A0R2EYK8"/>
<proteinExistence type="predicted"/>
<keyword evidence="4" id="KW-1185">Reference proteome</keyword>
<gene>
    <name evidence="3" type="ORF">FD14_GL001038</name>
</gene>
<dbReference type="Proteomes" id="UP000051442">
    <property type="component" value="Unassembled WGS sequence"/>
</dbReference>
<name>A0A0R2EYK8_9LACO</name>
<comment type="caution">
    <text evidence="3">The sequence shown here is derived from an EMBL/GenBank/DDBJ whole genome shotgun (WGS) entry which is preliminary data.</text>
</comment>
<dbReference type="Pfam" id="PF09664">
    <property type="entry name" value="DUF2399"/>
    <property type="match status" value="1"/>
</dbReference>
<feature type="domain" description="DUF2399" evidence="2">
    <location>
        <begin position="126"/>
        <end position="257"/>
    </location>
</feature>